<dbReference type="OrthoDB" id="5293819at2"/>
<feature type="domain" description="PhnB-like" evidence="1">
    <location>
        <begin position="7"/>
        <end position="37"/>
    </location>
</feature>
<dbReference type="Pfam" id="PF06983">
    <property type="entry name" value="3-dmu-9_3-mt"/>
    <property type="match status" value="1"/>
</dbReference>
<dbReference type="GO" id="GO:0008168">
    <property type="term" value="F:methyltransferase activity"/>
    <property type="evidence" value="ECO:0007669"/>
    <property type="project" value="UniProtKB-KW"/>
</dbReference>
<dbReference type="Gene3D" id="3.30.720.100">
    <property type="match status" value="1"/>
</dbReference>
<keyword evidence="2" id="KW-0808">Transferase</keyword>
<keyword evidence="2" id="KW-0489">Methyltransferase</keyword>
<keyword evidence="2" id="KW-0830">Ubiquinone</keyword>
<evidence type="ECO:0000259" key="1">
    <source>
        <dbReference type="Pfam" id="PF06983"/>
    </source>
</evidence>
<dbReference type="EMBL" id="FOIA01000013">
    <property type="protein sequence ID" value="SET15154.1"/>
    <property type="molecule type" value="Genomic_DNA"/>
</dbReference>
<gene>
    <name evidence="2" type="ORF">SAMN05216326_11358</name>
</gene>
<dbReference type="Proteomes" id="UP000199345">
    <property type="component" value="Unassembled WGS sequence"/>
</dbReference>
<organism evidence="2 3">
    <name type="scientific">Nitrosomonas marina</name>
    <dbReference type="NCBI Taxonomy" id="917"/>
    <lineage>
        <taxon>Bacteria</taxon>
        <taxon>Pseudomonadati</taxon>
        <taxon>Pseudomonadota</taxon>
        <taxon>Betaproteobacteria</taxon>
        <taxon>Nitrosomonadales</taxon>
        <taxon>Nitrosomonadaceae</taxon>
        <taxon>Nitrosomonas</taxon>
    </lineage>
</organism>
<proteinExistence type="predicted"/>
<reference evidence="3" key="1">
    <citation type="submission" date="2016-10" db="EMBL/GenBank/DDBJ databases">
        <authorList>
            <person name="Varghese N."/>
            <person name="Submissions S."/>
        </authorList>
    </citation>
    <scope>NUCLEOTIDE SEQUENCE [LARGE SCALE GENOMIC DNA]</scope>
    <source>
        <strain evidence="3">Nm71</strain>
    </source>
</reference>
<protein>
    <submittedName>
        <fullName evidence="2">3-demethylubiquinone-9 3-methyltransferase</fullName>
    </submittedName>
</protein>
<dbReference type="InterPro" id="IPR028973">
    <property type="entry name" value="PhnB-like"/>
</dbReference>
<dbReference type="AlphaFoldDB" id="A0A1I0C876"/>
<dbReference type="RefSeq" id="WP_090658285.1">
    <property type="nucleotide sequence ID" value="NZ_FOIA01000013.1"/>
</dbReference>
<evidence type="ECO:0000313" key="3">
    <source>
        <dbReference type="Proteomes" id="UP000199345"/>
    </source>
</evidence>
<name>A0A1I0C876_9PROT</name>
<keyword evidence="3" id="KW-1185">Reference proteome</keyword>
<evidence type="ECO:0000313" key="2">
    <source>
        <dbReference type="EMBL" id="SET15154.1"/>
    </source>
</evidence>
<dbReference type="GO" id="GO:0032259">
    <property type="term" value="P:methylation"/>
    <property type="evidence" value="ECO:0007669"/>
    <property type="project" value="UniProtKB-KW"/>
</dbReference>
<accession>A0A1I0C876</accession>
<sequence>MATIEYKIVPHLWFDTEARLAAEFHTTVFDNSRIISTVMR</sequence>